<name>A0A833L2B0_UNCSA</name>
<dbReference type="AlphaFoldDB" id="A0A833L2B0"/>
<protein>
    <recommendedName>
        <fullName evidence="3">Tetratricopeptide repeat protein</fullName>
    </recommendedName>
</protein>
<comment type="caution">
    <text evidence="1">The sequence shown here is derived from an EMBL/GenBank/DDBJ whole genome shotgun (WGS) entry which is preliminary data.</text>
</comment>
<dbReference type="Pfam" id="PF13181">
    <property type="entry name" value="TPR_8"/>
    <property type="match status" value="1"/>
</dbReference>
<evidence type="ECO:0000313" key="2">
    <source>
        <dbReference type="Proteomes" id="UP000488506"/>
    </source>
</evidence>
<organism evidence="1 2">
    <name type="scientific">Candidatus Saganbacteria bacterium</name>
    <dbReference type="NCBI Taxonomy" id="2575572"/>
    <lineage>
        <taxon>Bacteria</taxon>
        <taxon>Bacillati</taxon>
        <taxon>Saganbacteria</taxon>
    </lineage>
</organism>
<dbReference type="EMBL" id="WPAF01000002">
    <property type="protein sequence ID" value="KAF0135141.1"/>
    <property type="molecule type" value="Genomic_DNA"/>
</dbReference>
<dbReference type="InterPro" id="IPR011990">
    <property type="entry name" value="TPR-like_helical_dom_sf"/>
</dbReference>
<dbReference type="Gene3D" id="1.25.40.10">
    <property type="entry name" value="Tetratricopeptide repeat domain"/>
    <property type="match status" value="2"/>
</dbReference>
<dbReference type="InterPro" id="IPR019734">
    <property type="entry name" value="TPR_rpt"/>
</dbReference>
<gene>
    <name evidence="1" type="ORF">FD145_279</name>
</gene>
<accession>A0A833L2B0</accession>
<dbReference type="Proteomes" id="UP000488506">
    <property type="component" value="Unassembled WGS sequence"/>
</dbReference>
<reference evidence="1 2" key="1">
    <citation type="submission" date="2019-12" db="EMBL/GenBank/DDBJ databases">
        <authorList>
            <person name="Wolfe R."/>
            <person name="Danczak R."/>
            <person name="Wilkins M."/>
        </authorList>
    </citation>
    <scope>NUCLEOTIDE SEQUENCE [LARGE SCALE GENOMIC DNA]</scope>
    <source>
        <strain evidence="1">X2_MaxBin.013</strain>
    </source>
</reference>
<proteinExistence type="predicted"/>
<dbReference type="SMART" id="SM00028">
    <property type="entry name" value="TPR"/>
    <property type="match status" value="3"/>
</dbReference>
<dbReference type="SUPFAM" id="SSF48452">
    <property type="entry name" value="TPR-like"/>
    <property type="match status" value="2"/>
</dbReference>
<evidence type="ECO:0008006" key="3">
    <source>
        <dbReference type="Google" id="ProtNLM"/>
    </source>
</evidence>
<sequence>MGSIAKSRGANGEPKLLNKEVLFAINANRWAFRFGFIGNLIAAKIYDKAIHEYHKTLKTLKIRRFGIKESEFLANIHSAIGDVYCFKMARYDEAEPIYNKALMVISEALKRTKPEPSEDKSSDAKQKLIKAIANIESQGDKLITPAYKTFLEIYLRLRNGFGKLYLENGKVRSALAEYRKIVEYPVFKDFLEDPTNKNIRLKLRKIITPALLSLADLFNYRRRNIPQSTNYYEQAKRTADMLRDKMPFRRYFVQYFLGMGDILRLRKSNYREAIRYFSAGINLFRHNDLDHDSRKILAQLHAGRATALAQLRRYKEAKREIKKALRILSKVPISAYDAERSKIEERLIAAQYAIIHKDFGTLAEINFSTAYVKDSYQTGKATSSLTEGVSFSISSKARLSQNLQLNIDYSMSPARTFDFQTDSLSAKIPRLNISETHSLSIGAEYGLERDHYNLRFTPFAQLTFAGIKLHRYSWDEESNKYQAQTPQNSLFSSLVLGVKTAGEYKFPIGEKGLILAGGSMGFAFKPVGSESPLVTASKQNIAEFPNKKVKTEDRLNSLKNASESRPEDNFSWTFEPFIFRYANSFGINDSTLKISPYLGFGIEYNPLEITGNGLWPRYSEKKVEDGGAYEQINYWRYYISLGFGAEYQFTAFNQPFSAFTFFNSRFGNIISLQWGVGLRGVFWKLPNLSLKYEGNYYDDRFRSSSQSHSIMFEGTF</sequence>
<evidence type="ECO:0000313" key="1">
    <source>
        <dbReference type="EMBL" id="KAF0135141.1"/>
    </source>
</evidence>